<evidence type="ECO:0000256" key="4">
    <source>
        <dbReference type="ARBA" id="ARBA00023110"/>
    </source>
</evidence>
<dbReference type="GO" id="GO:0003755">
    <property type="term" value="F:peptidyl-prolyl cis-trans isomerase activity"/>
    <property type="evidence" value="ECO:0007669"/>
    <property type="project" value="UniProtKB-KW"/>
</dbReference>
<evidence type="ECO:0000256" key="2">
    <source>
        <dbReference type="ARBA" id="ARBA00013194"/>
    </source>
</evidence>
<dbReference type="Pfam" id="PF13145">
    <property type="entry name" value="Rotamase_2"/>
    <property type="match status" value="1"/>
</dbReference>
<dbReference type="EC" id="5.2.1.8" evidence="2"/>
<proteinExistence type="predicted"/>
<dbReference type="InterPro" id="IPR046357">
    <property type="entry name" value="PPIase_dom_sf"/>
</dbReference>
<keyword evidence="3" id="KW-0732">Signal</keyword>
<feature type="domain" description="PpiC" evidence="6">
    <location>
        <begin position="71"/>
        <end position="164"/>
    </location>
</feature>
<dbReference type="Gene3D" id="3.10.50.40">
    <property type="match status" value="1"/>
</dbReference>
<dbReference type="InterPro" id="IPR050245">
    <property type="entry name" value="PrsA_foldase"/>
</dbReference>
<evidence type="ECO:0000256" key="3">
    <source>
        <dbReference type="ARBA" id="ARBA00022729"/>
    </source>
</evidence>
<keyword evidence="5 7" id="KW-0413">Isomerase</keyword>
<dbReference type="PANTHER" id="PTHR47245:SF1">
    <property type="entry name" value="FOLDASE PROTEIN PRSA"/>
    <property type="match status" value="1"/>
</dbReference>
<organism evidence="7">
    <name type="scientific">bioreactor metagenome</name>
    <dbReference type="NCBI Taxonomy" id="1076179"/>
    <lineage>
        <taxon>unclassified sequences</taxon>
        <taxon>metagenomes</taxon>
        <taxon>ecological metagenomes</taxon>
    </lineage>
</organism>
<accession>A0A645ARI9</accession>
<evidence type="ECO:0000256" key="1">
    <source>
        <dbReference type="ARBA" id="ARBA00000971"/>
    </source>
</evidence>
<reference evidence="7" key="1">
    <citation type="submission" date="2019-08" db="EMBL/GenBank/DDBJ databases">
        <authorList>
            <person name="Kucharzyk K."/>
            <person name="Murdoch R.W."/>
            <person name="Higgins S."/>
            <person name="Loffler F."/>
        </authorList>
    </citation>
    <scope>NUCLEOTIDE SEQUENCE</scope>
</reference>
<comment type="catalytic activity">
    <reaction evidence="1">
        <text>[protein]-peptidylproline (omega=180) = [protein]-peptidylproline (omega=0)</text>
        <dbReference type="Rhea" id="RHEA:16237"/>
        <dbReference type="Rhea" id="RHEA-COMP:10747"/>
        <dbReference type="Rhea" id="RHEA-COMP:10748"/>
        <dbReference type="ChEBI" id="CHEBI:83833"/>
        <dbReference type="ChEBI" id="CHEBI:83834"/>
        <dbReference type="EC" id="5.2.1.8"/>
    </reaction>
</comment>
<dbReference type="SUPFAM" id="SSF54534">
    <property type="entry name" value="FKBP-like"/>
    <property type="match status" value="1"/>
</dbReference>
<comment type="caution">
    <text evidence="7">The sequence shown here is derived from an EMBL/GenBank/DDBJ whole genome shotgun (WGS) entry which is preliminary data.</text>
</comment>
<dbReference type="InterPro" id="IPR000297">
    <property type="entry name" value="PPIase_PpiC"/>
</dbReference>
<sequence length="219" mass="24508">MLEDAENETLVAKHKTALLEGVALTDDELLQKYNDELAAQKTLFDSDPSQYFTYETYSAYGYYAPPLYIPEGFFRVRQILVADEATALLIKEKLDAGEDFEALLAEYNTDPGMDNEAYADGYLVGTGANFVESFLSASLALENDGDVSAPVQSDYGWHIIKRVSTEPAHEIAYEDIKESANAYFEAAYLTQYYQDIVDGWVADETLVTRYPDNYASVGR</sequence>
<evidence type="ECO:0000313" key="7">
    <source>
        <dbReference type="EMBL" id="MPM55720.1"/>
    </source>
</evidence>
<dbReference type="EMBL" id="VSSQ01015404">
    <property type="protein sequence ID" value="MPM55720.1"/>
    <property type="molecule type" value="Genomic_DNA"/>
</dbReference>
<name>A0A645ARI9_9ZZZZ</name>
<evidence type="ECO:0000256" key="5">
    <source>
        <dbReference type="ARBA" id="ARBA00023235"/>
    </source>
</evidence>
<dbReference type="AlphaFoldDB" id="A0A645ARI9"/>
<keyword evidence="4" id="KW-0697">Rotamase</keyword>
<evidence type="ECO:0000259" key="6">
    <source>
        <dbReference type="PROSITE" id="PS50198"/>
    </source>
</evidence>
<protein>
    <recommendedName>
        <fullName evidence="2">peptidylprolyl isomerase</fullName>
        <ecNumber evidence="2">5.2.1.8</ecNumber>
    </recommendedName>
</protein>
<dbReference type="PROSITE" id="PS50198">
    <property type="entry name" value="PPIC_PPIASE_2"/>
    <property type="match status" value="1"/>
</dbReference>
<dbReference type="PANTHER" id="PTHR47245">
    <property type="entry name" value="PEPTIDYLPROLYL ISOMERASE"/>
    <property type="match status" value="1"/>
</dbReference>
<gene>
    <name evidence="7" type="primary">prsA3_1</name>
    <name evidence="7" type="ORF">SDC9_102517</name>
</gene>